<proteinExistence type="predicted"/>
<gene>
    <name evidence="1" type="ORF">FKW44_015987</name>
</gene>
<dbReference type="Gene3D" id="3.10.10.10">
    <property type="entry name" value="HIV Type 1 Reverse Transcriptase, subunit A, domain 1"/>
    <property type="match status" value="1"/>
</dbReference>
<dbReference type="PANTHER" id="PTHR15503:SF45">
    <property type="entry name" value="RNA-DIRECTED DNA POLYMERASE HOMOLOG"/>
    <property type="match status" value="1"/>
</dbReference>
<protein>
    <submittedName>
        <fullName evidence="1">Uncharacterized protein</fullName>
    </submittedName>
</protein>
<dbReference type="Proteomes" id="UP000595437">
    <property type="component" value="Chromosome 10"/>
</dbReference>
<dbReference type="GO" id="GO:0071897">
    <property type="term" value="P:DNA biosynthetic process"/>
    <property type="evidence" value="ECO:0007669"/>
    <property type="project" value="UniProtKB-ARBA"/>
</dbReference>
<dbReference type="OrthoDB" id="6376802at2759"/>
<reference evidence="2" key="1">
    <citation type="submission" date="2021-01" db="EMBL/GenBank/DDBJ databases">
        <title>Caligus Genome Assembly.</title>
        <authorList>
            <person name="Gallardo-Escarate C."/>
        </authorList>
    </citation>
    <scope>NUCLEOTIDE SEQUENCE [LARGE SCALE GENOMIC DNA]</scope>
</reference>
<dbReference type="EMBL" id="CP045899">
    <property type="protein sequence ID" value="QQP41569.1"/>
    <property type="molecule type" value="Genomic_DNA"/>
</dbReference>
<dbReference type="InterPro" id="IPR032567">
    <property type="entry name" value="RTL1-rel"/>
</dbReference>
<sequence>MVSLLFGSHRYASTFITAGVSRPILGADFLRAHDLLVDIRRNRLVDVSSFTSISGIRTSGVAPHISAATSETNNFAALLASRPSLTEPTFDTPKVKHGVSHFIETSGPPIHSPVRRLSPSKLAAAKEKFSRMEAMGIVRRSNSPWASPLHVVEKPGGGLRPCGDYWRLNDVTIPDRYPVPHIQDFSTRLVGNNIFPKSTW</sequence>
<dbReference type="AlphaFoldDB" id="A0A7T8H171"/>
<evidence type="ECO:0000313" key="2">
    <source>
        <dbReference type="Proteomes" id="UP000595437"/>
    </source>
</evidence>
<name>A0A7T8H171_CALRO</name>
<accession>A0A7T8H171</accession>
<evidence type="ECO:0000313" key="1">
    <source>
        <dbReference type="EMBL" id="QQP41569.1"/>
    </source>
</evidence>
<dbReference type="InterPro" id="IPR043502">
    <property type="entry name" value="DNA/RNA_pol_sf"/>
</dbReference>
<organism evidence="1 2">
    <name type="scientific">Caligus rogercresseyi</name>
    <name type="common">Sea louse</name>
    <dbReference type="NCBI Taxonomy" id="217165"/>
    <lineage>
        <taxon>Eukaryota</taxon>
        <taxon>Metazoa</taxon>
        <taxon>Ecdysozoa</taxon>
        <taxon>Arthropoda</taxon>
        <taxon>Crustacea</taxon>
        <taxon>Multicrustacea</taxon>
        <taxon>Hexanauplia</taxon>
        <taxon>Copepoda</taxon>
        <taxon>Siphonostomatoida</taxon>
        <taxon>Caligidae</taxon>
        <taxon>Caligus</taxon>
    </lineage>
</organism>
<keyword evidence="2" id="KW-1185">Reference proteome</keyword>
<dbReference type="SUPFAM" id="SSF56672">
    <property type="entry name" value="DNA/RNA polymerases"/>
    <property type="match status" value="1"/>
</dbReference>
<dbReference type="PANTHER" id="PTHR15503">
    <property type="entry name" value="LDOC1 RELATED"/>
    <property type="match status" value="1"/>
</dbReference>